<dbReference type="STRING" id="331657.A0A4U0XJ96"/>
<dbReference type="Proteomes" id="UP000308768">
    <property type="component" value="Unassembled WGS sequence"/>
</dbReference>
<comment type="cofactor">
    <cofactor evidence="1">
        <name>FAD</name>
        <dbReference type="ChEBI" id="CHEBI:57692"/>
    </cofactor>
</comment>
<dbReference type="Pfam" id="PF01494">
    <property type="entry name" value="FAD_binding_3"/>
    <property type="match status" value="1"/>
</dbReference>
<sequence>MAASHDVPVLIVGGGPVGLFLALRLAQANIPVTVLEAETEMQNETKAMAHQPSIFPEFKSVGLMEDLLAAGITSGPLCFRKPKDGEPIAKLPVKPGMPTVLLLPQYRFWEILEQRIRKHECAKVLVGHRVTAIDQSAGDTVKVTVQTNDGQEKTFTAAHLVSADGSHSSTRRLCDIPFEGVTLSEQLVATDIVYPFDKHGYLDANFLVDPDNYGLVGRITREGLWRVSYGAPAAMEYDEIVKGLAAKFDAMFPGPRPLEYKIQRIAPYKAQQRCFATLRKGRVMVVGDAAHVTNPYAGLGLNTGFFDASSLAMALVSVLSHGAPESLLDAWAKARRDVFLNVVDPMSRKALARVKDADPDSLPERDPLLKGMKTGQMPMPPSLATDVRKLEGYVEG</sequence>
<reference evidence="7 8" key="1">
    <citation type="submission" date="2017-03" db="EMBL/GenBank/DDBJ databases">
        <title>Genomes of endolithic fungi from Antarctica.</title>
        <authorList>
            <person name="Coleine C."/>
            <person name="Masonjones S."/>
            <person name="Stajich J.E."/>
        </authorList>
    </citation>
    <scope>NUCLEOTIDE SEQUENCE [LARGE SCALE GENOMIC DNA]</scope>
    <source>
        <strain evidence="7 8">CCFEE 5187</strain>
    </source>
</reference>
<keyword evidence="8" id="KW-1185">Reference proteome</keyword>
<dbReference type="PRINTS" id="PR00420">
    <property type="entry name" value="RNGMNOXGNASE"/>
</dbReference>
<keyword evidence="4" id="KW-0560">Oxidoreductase</keyword>
<evidence type="ECO:0000256" key="3">
    <source>
        <dbReference type="ARBA" id="ARBA00022827"/>
    </source>
</evidence>
<evidence type="ECO:0000256" key="1">
    <source>
        <dbReference type="ARBA" id="ARBA00001974"/>
    </source>
</evidence>
<evidence type="ECO:0000313" key="7">
    <source>
        <dbReference type="EMBL" id="TKA74785.1"/>
    </source>
</evidence>
<evidence type="ECO:0000313" key="8">
    <source>
        <dbReference type="Proteomes" id="UP000308768"/>
    </source>
</evidence>
<evidence type="ECO:0000256" key="2">
    <source>
        <dbReference type="ARBA" id="ARBA00022630"/>
    </source>
</evidence>
<protein>
    <recommendedName>
        <fullName evidence="6">FAD-binding domain-containing protein</fullName>
    </recommendedName>
</protein>
<feature type="region of interest" description="Disordered" evidence="5">
    <location>
        <begin position="356"/>
        <end position="382"/>
    </location>
</feature>
<feature type="compositionally biased region" description="Basic and acidic residues" evidence="5">
    <location>
        <begin position="356"/>
        <end position="368"/>
    </location>
</feature>
<dbReference type="GO" id="GO:0016709">
    <property type="term" value="F:oxidoreductase activity, acting on paired donors, with incorporation or reduction of molecular oxygen, NAD(P)H as one donor, and incorporation of one atom of oxygen"/>
    <property type="evidence" value="ECO:0007669"/>
    <property type="project" value="UniProtKB-ARBA"/>
</dbReference>
<proteinExistence type="predicted"/>
<keyword evidence="3" id="KW-0274">FAD</keyword>
<name>A0A4U0XJ96_9PEZI</name>
<dbReference type="Gene3D" id="3.30.70.2450">
    <property type="match status" value="1"/>
</dbReference>
<dbReference type="OrthoDB" id="10016252at2759"/>
<evidence type="ECO:0000256" key="4">
    <source>
        <dbReference type="ARBA" id="ARBA00023002"/>
    </source>
</evidence>
<dbReference type="InterPro" id="IPR050641">
    <property type="entry name" value="RIFMO-like"/>
</dbReference>
<comment type="caution">
    <text evidence="7">The sequence shown here is derived from an EMBL/GenBank/DDBJ whole genome shotgun (WGS) entry which is preliminary data.</text>
</comment>
<dbReference type="SUPFAM" id="SSF51905">
    <property type="entry name" value="FAD/NAD(P)-binding domain"/>
    <property type="match status" value="1"/>
</dbReference>
<dbReference type="GO" id="GO:0071949">
    <property type="term" value="F:FAD binding"/>
    <property type="evidence" value="ECO:0007669"/>
    <property type="project" value="InterPro"/>
</dbReference>
<feature type="domain" description="FAD-binding" evidence="6">
    <location>
        <begin position="6"/>
        <end position="344"/>
    </location>
</feature>
<gene>
    <name evidence="7" type="ORF">B0A49_05640</name>
</gene>
<evidence type="ECO:0000256" key="5">
    <source>
        <dbReference type="SAM" id="MobiDB-lite"/>
    </source>
</evidence>
<dbReference type="AlphaFoldDB" id="A0A4U0XJ96"/>
<organism evidence="7 8">
    <name type="scientific">Cryomyces minteri</name>
    <dbReference type="NCBI Taxonomy" id="331657"/>
    <lineage>
        <taxon>Eukaryota</taxon>
        <taxon>Fungi</taxon>
        <taxon>Dikarya</taxon>
        <taxon>Ascomycota</taxon>
        <taxon>Pezizomycotina</taxon>
        <taxon>Dothideomycetes</taxon>
        <taxon>Dothideomycetes incertae sedis</taxon>
        <taxon>Cryomyces</taxon>
    </lineage>
</organism>
<evidence type="ECO:0000259" key="6">
    <source>
        <dbReference type="Pfam" id="PF01494"/>
    </source>
</evidence>
<accession>A0A4U0XJ96</accession>
<dbReference type="EMBL" id="NAJN01000335">
    <property type="protein sequence ID" value="TKA74785.1"/>
    <property type="molecule type" value="Genomic_DNA"/>
</dbReference>
<dbReference type="PANTHER" id="PTHR43004">
    <property type="entry name" value="TRK SYSTEM POTASSIUM UPTAKE PROTEIN"/>
    <property type="match status" value="1"/>
</dbReference>
<keyword evidence="2" id="KW-0285">Flavoprotein</keyword>
<dbReference type="InterPro" id="IPR036188">
    <property type="entry name" value="FAD/NAD-bd_sf"/>
</dbReference>
<dbReference type="InterPro" id="IPR002938">
    <property type="entry name" value="FAD-bd"/>
</dbReference>
<dbReference type="PANTHER" id="PTHR43004:SF19">
    <property type="entry name" value="BINDING MONOOXYGENASE, PUTATIVE (JCVI)-RELATED"/>
    <property type="match status" value="1"/>
</dbReference>
<dbReference type="Gene3D" id="3.50.50.60">
    <property type="entry name" value="FAD/NAD(P)-binding domain"/>
    <property type="match status" value="1"/>
</dbReference>